<accession>A0A176WPF0</accession>
<evidence type="ECO:0000313" key="2">
    <source>
        <dbReference type="EMBL" id="OAE34959.1"/>
    </source>
</evidence>
<feature type="region of interest" description="Disordered" evidence="1">
    <location>
        <begin position="1"/>
        <end position="62"/>
    </location>
</feature>
<dbReference type="AlphaFoldDB" id="A0A176WPF0"/>
<dbReference type="Proteomes" id="UP000077202">
    <property type="component" value="Unassembled WGS sequence"/>
</dbReference>
<proteinExistence type="predicted"/>
<dbReference type="EMBL" id="LVLJ01000294">
    <property type="protein sequence ID" value="OAE34959.1"/>
    <property type="molecule type" value="Genomic_DNA"/>
</dbReference>
<gene>
    <name evidence="2" type="ORF">AXG93_593s1150</name>
</gene>
<sequence length="192" mass="21042">MPKERTLAEDKEGEDETDTNTSDQLEVTSGENLQSSSKQTSDMRKEKYSTLEVPSSDEVPSEQFAATVGKTVTEKPTLYLCQTDEGKGNCNRWDDRTSCKLDFGVCDRDSCLAGAGGATWGESVGVQRTSGFVVAEVAHWENRLANCEAVRSSELKRRKELDVDCRRLQSQLSVVEKQLAIAQAISGDGGDH</sequence>
<feature type="compositionally biased region" description="Basic and acidic residues" evidence="1">
    <location>
        <begin position="1"/>
        <end position="10"/>
    </location>
</feature>
<keyword evidence="3" id="KW-1185">Reference proteome</keyword>
<feature type="compositionally biased region" description="Polar residues" evidence="1">
    <location>
        <begin position="19"/>
        <end position="40"/>
    </location>
</feature>
<evidence type="ECO:0000256" key="1">
    <source>
        <dbReference type="SAM" id="MobiDB-lite"/>
    </source>
</evidence>
<protein>
    <submittedName>
        <fullName evidence="2">Uncharacterized protein</fullName>
    </submittedName>
</protein>
<comment type="caution">
    <text evidence="2">The sequence shown here is derived from an EMBL/GenBank/DDBJ whole genome shotgun (WGS) entry which is preliminary data.</text>
</comment>
<name>A0A176WPF0_MARPO</name>
<evidence type="ECO:0000313" key="3">
    <source>
        <dbReference type="Proteomes" id="UP000077202"/>
    </source>
</evidence>
<organism evidence="2 3">
    <name type="scientific">Marchantia polymorpha subsp. ruderalis</name>
    <dbReference type="NCBI Taxonomy" id="1480154"/>
    <lineage>
        <taxon>Eukaryota</taxon>
        <taxon>Viridiplantae</taxon>
        <taxon>Streptophyta</taxon>
        <taxon>Embryophyta</taxon>
        <taxon>Marchantiophyta</taxon>
        <taxon>Marchantiopsida</taxon>
        <taxon>Marchantiidae</taxon>
        <taxon>Marchantiales</taxon>
        <taxon>Marchantiaceae</taxon>
        <taxon>Marchantia</taxon>
    </lineage>
</organism>
<reference evidence="2" key="1">
    <citation type="submission" date="2016-03" db="EMBL/GenBank/DDBJ databases">
        <title>Mechanisms controlling the formation of the plant cell surface in tip-growing cells are functionally conserved among land plants.</title>
        <authorList>
            <person name="Honkanen S."/>
            <person name="Jones V.A."/>
            <person name="Morieri G."/>
            <person name="Champion C."/>
            <person name="Hetherington A.J."/>
            <person name="Kelly S."/>
            <person name="Saint-Marcoux D."/>
            <person name="Proust H."/>
            <person name="Prescott H."/>
            <person name="Dolan L."/>
        </authorList>
    </citation>
    <scope>NUCLEOTIDE SEQUENCE [LARGE SCALE GENOMIC DNA]</scope>
    <source>
        <tissue evidence="2">Whole gametophyte</tissue>
    </source>
</reference>